<keyword evidence="1" id="KW-0812">Transmembrane</keyword>
<comment type="caution">
    <text evidence="2">The sequence shown here is derived from an EMBL/GenBank/DDBJ whole genome shotgun (WGS) entry which is preliminary data.</text>
</comment>
<evidence type="ECO:0000313" key="3">
    <source>
        <dbReference type="Proteomes" id="UP000537130"/>
    </source>
</evidence>
<evidence type="ECO:0000256" key="1">
    <source>
        <dbReference type="SAM" id="Phobius"/>
    </source>
</evidence>
<name>A0A7W4W7J2_9GAMM</name>
<sequence length="101" mass="11163">MEIAILIALAVVMFIAYQFAVFLNARKNMLGDVASILRDRGPMPAMAADQLVEVSRELIFDAMSKGDTAEDIADAILVALDPERFRQSGLADIFPHLDQWP</sequence>
<keyword evidence="3" id="KW-1185">Reference proteome</keyword>
<dbReference type="EMBL" id="JACHWY010000004">
    <property type="protein sequence ID" value="MBB3048892.1"/>
    <property type="molecule type" value="Genomic_DNA"/>
</dbReference>
<proteinExistence type="predicted"/>
<keyword evidence="1" id="KW-0472">Membrane</keyword>
<keyword evidence="1" id="KW-1133">Transmembrane helix</keyword>
<dbReference type="RefSeq" id="WP_183411682.1">
    <property type="nucleotide sequence ID" value="NZ_JACHWY010000004.1"/>
</dbReference>
<organism evidence="2 3">
    <name type="scientific">Litorivivens lipolytica</name>
    <dbReference type="NCBI Taxonomy" id="1524264"/>
    <lineage>
        <taxon>Bacteria</taxon>
        <taxon>Pseudomonadati</taxon>
        <taxon>Pseudomonadota</taxon>
        <taxon>Gammaproteobacteria</taxon>
        <taxon>Litorivivens</taxon>
    </lineage>
</organism>
<protein>
    <submittedName>
        <fullName evidence="2">Putative exporter</fullName>
    </submittedName>
</protein>
<evidence type="ECO:0000313" key="2">
    <source>
        <dbReference type="EMBL" id="MBB3048892.1"/>
    </source>
</evidence>
<accession>A0A7W4W7J2</accession>
<dbReference type="Proteomes" id="UP000537130">
    <property type="component" value="Unassembled WGS sequence"/>
</dbReference>
<feature type="transmembrane region" description="Helical" evidence="1">
    <location>
        <begin position="6"/>
        <end position="25"/>
    </location>
</feature>
<reference evidence="2 3" key="1">
    <citation type="submission" date="2020-08" db="EMBL/GenBank/DDBJ databases">
        <title>Genomic Encyclopedia of Type Strains, Phase III (KMG-III): the genomes of soil and plant-associated and newly described type strains.</title>
        <authorList>
            <person name="Whitman W."/>
        </authorList>
    </citation>
    <scope>NUCLEOTIDE SEQUENCE [LARGE SCALE GENOMIC DNA]</scope>
    <source>
        <strain evidence="2 3">CECT 8654</strain>
    </source>
</reference>
<dbReference type="AlphaFoldDB" id="A0A7W4W7J2"/>
<gene>
    <name evidence="2" type="ORF">FHR99_003166</name>
</gene>